<dbReference type="GO" id="GO:0008017">
    <property type="term" value="F:microtubule binding"/>
    <property type="evidence" value="ECO:0007669"/>
    <property type="project" value="InterPro"/>
</dbReference>
<dbReference type="GO" id="GO:0000775">
    <property type="term" value="C:chromosome, centromeric region"/>
    <property type="evidence" value="ECO:0007669"/>
    <property type="project" value="InterPro"/>
</dbReference>
<dbReference type="GO" id="GO:0070840">
    <property type="term" value="F:dynein complex binding"/>
    <property type="evidence" value="ECO:0007669"/>
    <property type="project" value="TreeGrafter"/>
</dbReference>
<dbReference type="AlphaFoldDB" id="A0A4Z2C447"/>
<dbReference type="GO" id="GO:0000922">
    <property type="term" value="C:spindle pole"/>
    <property type="evidence" value="ECO:0007669"/>
    <property type="project" value="TreeGrafter"/>
</dbReference>
<dbReference type="EMBL" id="SWLE01000006">
    <property type="protein sequence ID" value="TNM99189.1"/>
    <property type="molecule type" value="Genomic_DNA"/>
</dbReference>
<organism evidence="2 3">
    <name type="scientific">Takifugu bimaculatus</name>
    <dbReference type="NCBI Taxonomy" id="433685"/>
    <lineage>
        <taxon>Eukaryota</taxon>
        <taxon>Metazoa</taxon>
        <taxon>Chordata</taxon>
        <taxon>Craniata</taxon>
        <taxon>Vertebrata</taxon>
        <taxon>Euteleostomi</taxon>
        <taxon>Actinopterygii</taxon>
        <taxon>Neopterygii</taxon>
        <taxon>Teleostei</taxon>
        <taxon>Neoteleostei</taxon>
        <taxon>Acanthomorphata</taxon>
        <taxon>Eupercaria</taxon>
        <taxon>Tetraodontiformes</taxon>
        <taxon>Tetradontoidea</taxon>
        <taxon>Tetraodontidae</taxon>
        <taxon>Takifugu</taxon>
    </lineage>
</organism>
<evidence type="ECO:0000313" key="3">
    <source>
        <dbReference type="Proteomes" id="UP000516260"/>
    </source>
</evidence>
<feature type="compositionally biased region" description="Basic and acidic residues" evidence="1">
    <location>
        <begin position="141"/>
        <end position="153"/>
    </location>
</feature>
<proteinExistence type="predicted"/>
<dbReference type="GO" id="GO:0010389">
    <property type="term" value="P:regulation of G2/M transition of mitotic cell cycle"/>
    <property type="evidence" value="ECO:0007669"/>
    <property type="project" value="TreeGrafter"/>
</dbReference>
<reference evidence="2 3" key="1">
    <citation type="submission" date="2019-04" db="EMBL/GenBank/DDBJ databases">
        <title>The sequence and de novo assembly of Takifugu bimaculatus genome using PacBio and Hi-C technologies.</title>
        <authorList>
            <person name="Xu P."/>
            <person name="Liu B."/>
            <person name="Zhou Z."/>
        </authorList>
    </citation>
    <scope>NUCLEOTIDE SEQUENCE [LARGE SCALE GENOMIC DNA]</scope>
    <source>
        <strain evidence="2">TB-2018</strain>
        <tissue evidence="2">Muscle</tissue>
    </source>
</reference>
<gene>
    <name evidence="2" type="ORF">fugu_013753</name>
</gene>
<evidence type="ECO:0000256" key="1">
    <source>
        <dbReference type="SAM" id="MobiDB-lite"/>
    </source>
</evidence>
<accession>A0A4Z2C447</accession>
<feature type="region of interest" description="Disordered" evidence="1">
    <location>
        <begin position="424"/>
        <end position="459"/>
    </location>
</feature>
<dbReference type="GO" id="GO:0000278">
    <property type="term" value="P:mitotic cell cycle"/>
    <property type="evidence" value="ECO:0007669"/>
    <property type="project" value="TreeGrafter"/>
</dbReference>
<dbReference type="PANTHER" id="PTHR18874:SF10">
    <property type="entry name" value="CENTROMERE PROTEIN F"/>
    <property type="match status" value="1"/>
</dbReference>
<feature type="region of interest" description="Disordered" evidence="1">
    <location>
        <begin position="473"/>
        <end position="493"/>
    </location>
</feature>
<evidence type="ECO:0000313" key="2">
    <source>
        <dbReference type="EMBL" id="TNM99189.1"/>
    </source>
</evidence>
<keyword evidence="3" id="KW-1185">Reference proteome</keyword>
<comment type="caution">
    <text evidence="2">The sequence shown here is derived from an EMBL/GenBank/DDBJ whole genome shotgun (WGS) entry which is preliminary data.</text>
</comment>
<name>A0A4Z2C447_9TELE</name>
<dbReference type="GO" id="GO:0051310">
    <property type="term" value="P:metaphase chromosome alignment"/>
    <property type="evidence" value="ECO:0007669"/>
    <property type="project" value="TreeGrafter"/>
</dbReference>
<feature type="compositionally biased region" description="Basic and acidic residues" evidence="1">
    <location>
        <begin position="440"/>
        <end position="459"/>
    </location>
</feature>
<protein>
    <submittedName>
        <fullName evidence="2">Uncharacterized protein</fullName>
    </submittedName>
</protein>
<feature type="compositionally biased region" description="Polar residues" evidence="1">
    <location>
        <begin position="128"/>
        <end position="139"/>
    </location>
</feature>
<dbReference type="GO" id="GO:0005634">
    <property type="term" value="C:nucleus"/>
    <property type="evidence" value="ECO:0007669"/>
    <property type="project" value="TreeGrafter"/>
</dbReference>
<sequence length="557" mass="63204">MTLGLQPGDSPRSLPRRLVLTSSVKGRQSRGIVGRKKTQWKETDASVSALQARMAALEEELSSKAALIKSIQNEMVTSKKELAAKEISVQRARDELSCAHTRMAQENERASGAEQRLKQLQEELKCQRQNAESSRLQHQQRTKDLEKQHQRDLTELQKERQCLEKQHQQEVNKLNQELQQARTLHNALQAQADKAAVREAEGVAVSLEQSRKKEGALEEEGRRLAEELTDALRLVKELQDQKAAPAPVVQPVQFCPVGQSFSSATSQSRNARPLSQIKPAVESNREVKRRVEISSSYPADREPGEGIDSEHIAALIPPECKTFPREGHTIKNEDKNCENCSDKADTVSSFDYDTSPSNLIDGNQGSLLSSAEKAPVLISEGASVLEDVKRENTALRSELRDAREELQRRLDDLDSQRRAEAEARTRVKQLSRKLASQSAEKVEQDKEWREKVEREKAETEKLRKSIAALEVEVKKGRESDEKNERQEAEEDEKYKALEDRENEMIELNSTLKKQLSEVKAQLALEREEKKREEEEKTQITNTIIDEKNELNMKLEEA</sequence>
<dbReference type="PANTHER" id="PTHR18874">
    <property type="entry name" value="CMF/LEK/CENP CELL DIVISION-RELATED"/>
    <property type="match status" value="1"/>
</dbReference>
<dbReference type="Proteomes" id="UP000516260">
    <property type="component" value="Chromosome 14"/>
</dbReference>
<feature type="region of interest" description="Disordered" evidence="1">
    <location>
        <begin position="128"/>
        <end position="153"/>
    </location>
</feature>
<dbReference type="InterPro" id="IPR043513">
    <property type="entry name" value="Cenp-F"/>
</dbReference>